<protein>
    <submittedName>
        <fullName evidence="2">Chromosome 3, complete genome</fullName>
    </submittedName>
</protein>
<dbReference type="EMBL" id="HG970334">
    <property type="protein sequence ID" value="CEF85882.1"/>
    <property type="molecule type" value="Genomic_DNA"/>
</dbReference>
<feature type="region of interest" description="Disordered" evidence="1">
    <location>
        <begin position="41"/>
        <end position="65"/>
    </location>
</feature>
<accession>A0A098DX07</accession>
<name>A0A098DX07_GIBZE</name>
<evidence type="ECO:0000313" key="3">
    <source>
        <dbReference type="EnsemblFungi" id="CEF85882"/>
    </source>
</evidence>
<proteinExistence type="predicted"/>
<reference evidence="3 4" key="1">
    <citation type="journal article" date="2007" name="Science">
        <title>The Fusarium graminearum genome reveals a link between localized polymorphism and pathogen specialization.</title>
        <authorList>
            <person name="Cuomo C.A."/>
            <person name="Gueldener U."/>
            <person name="Xu J.-R."/>
            <person name="Trail F."/>
            <person name="Turgeon B.G."/>
            <person name="Di Pietro A."/>
            <person name="Walton J.D."/>
            <person name="Ma L.-J."/>
            <person name="Baker S.E."/>
            <person name="Rep M."/>
            <person name="Adam G."/>
            <person name="Antoniw J."/>
            <person name="Baldwin T."/>
            <person name="Calvo S.E."/>
            <person name="Chang Y.-L."/>
            <person name="DeCaprio D."/>
            <person name="Gale L.R."/>
            <person name="Gnerre S."/>
            <person name="Goswami R.S."/>
            <person name="Hammond-Kosack K."/>
            <person name="Harris L.J."/>
            <person name="Hilburn K."/>
            <person name="Kennell J.C."/>
            <person name="Kroken S."/>
            <person name="Magnuson J.K."/>
            <person name="Mannhaupt G."/>
            <person name="Mauceli E.W."/>
            <person name="Mewes H.-W."/>
            <person name="Mitterbauer R."/>
            <person name="Muehlbauer G."/>
            <person name="Muensterkoetter M."/>
            <person name="Nelson D."/>
            <person name="O'Donnell K."/>
            <person name="Ouellet T."/>
            <person name="Qi W."/>
            <person name="Quesneville H."/>
            <person name="Roncero M.I.G."/>
            <person name="Seong K.-Y."/>
            <person name="Tetko I.V."/>
            <person name="Urban M."/>
            <person name="Waalwijk C."/>
            <person name="Ward T.J."/>
            <person name="Yao J."/>
            <person name="Birren B.W."/>
            <person name="Kistler H.C."/>
        </authorList>
    </citation>
    <scope>NUCLEOTIDE SEQUENCE [LARGE SCALE GENOMIC DNA]</scope>
    <source>
        <strain evidence="4">ATCC MYA-4620 / CBS 123657 / FGSC 9075 / NRRL 31084 / PH-1</strain>
        <strain evidence="3">PH-1 / ATCC MYA-4620 / FGSC 9075 / NRRL 31084</strain>
    </source>
</reference>
<dbReference type="Proteomes" id="UP000070720">
    <property type="component" value="Chromosome 3"/>
</dbReference>
<reference evidence="3 4" key="2">
    <citation type="journal article" date="2010" name="Nature">
        <title>Comparative genomics reveals mobile pathogenicity chromosomes in Fusarium.</title>
        <authorList>
            <person name="Ma L.J."/>
            <person name="van der Does H.C."/>
            <person name="Borkovich K.A."/>
            <person name="Coleman J.J."/>
            <person name="Daboussi M.J."/>
            <person name="Di Pietro A."/>
            <person name="Dufresne M."/>
            <person name="Freitag M."/>
            <person name="Grabherr M."/>
            <person name="Henrissat B."/>
            <person name="Houterman P.M."/>
            <person name="Kang S."/>
            <person name="Shim W.B."/>
            <person name="Woloshuk C."/>
            <person name="Xie X."/>
            <person name="Xu J.R."/>
            <person name="Antoniw J."/>
            <person name="Baker S.E."/>
            <person name="Bluhm B.H."/>
            <person name="Breakspear A."/>
            <person name="Brown D.W."/>
            <person name="Butchko R.A."/>
            <person name="Chapman S."/>
            <person name="Coulson R."/>
            <person name="Coutinho P.M."/>
            <person name="Danchin E.G."/>
            <person name="Diener A."/>
            <person name="Gale L.R."/>
            <person name="Gardiner D.M."/>
            <person name="Goff S."/>
            <person name="Hammond-Kosack K.E."/>
            <person name="Hilburn K."/>
            <person name="Hua-Van A."/>
            <person name="Jonkers W."/>
            <person name="Kazan K."/>
            <person name="Kodira C.D."/>
            <person name="Koehrsen M."/>
            <person name="Kumar L."/>
            <person name="Lee Y.H."/>
            <person name="Li L."/>
            <person name="Manners J.M."/>
            <person name="Miranda-Saavedra D."/>
            <person name="Mukherjee M."/>
            <person name="Park G."/>
            <person name="Park J."/>
            <person name="Park S.Y."/>
            <person name="Proctor R.H."/>
            <person name="Regev A."/>
            <person name="Ruiz-Roldan M.C."/>
            <person name="Sain D."/>
            <person name="Sakthikumar S."/>
            <person name="Sykes S."/>
            <person name="Schwartz D.C."/>
            <person name="Turgeon B.G."/>
            <person name="Wapinski I."/>
            <person name="Yoder O."/>
            <person name="Young S."/>
            <person name="Zeng Q."/>
            <person name="Zhou S."/>
            <person name="Galagan J."/>
            <person name="Cuomo C.A."/>
            <person name="Kistler H.C."/>
            <person name="Rep M."/>
        </authorList>
    </citation>
    <scope>GENOME REANNOTATION</scope>
    <source>
        <strain evidence="4">ATCC MYA-4620 / CBS 123657 / FGSC 9075 / NRRL 31084 / PH-1</strain>
        <strain evidence="3">PH-1 / ATCC MYA-4620 / FGSC 9075 / NRRL 31084</strain>
    </source>
</reference>
<dbReference type="VEuPathDB" id="FungiDB:FGRAMPH1_01G20711"/>
<evidence type="ECO:0000256" key="1">
    <source>
        <dbReference type="SAM" id="MobiDB-lite"/>
    </source>
</evidence>
<feature type="compositionally biased region" description="Polar residues" evidence="1">
    <location>
        <begin position="41"/>
        <end position="52"/>
    </location>
</feature>
<evidence type="ECO:0000313" key="4">
    <source>
        <dbReference type="Proteomes" id="UP000070720"/>
    </source>
</evidence>
<reference evidence="2 4" key="3">
    <citation type="journal article" date="2015" name="BMC Genomics">
        <title>The completed genome sequence of the pathogenic ascomycete fungus Fusarium graminearum.</title>
        <authorList>
            <person name="King R."/>
            <person name="Urban M."/>
            <person name="Hammond-Kosack M.C."/>
            <person name="Hassani-Pak K."/>
            <person name="Hammond-Kosack K.E."/>
        </authorList>
    </citation>
    <scope>NUCLEOTIDE SEQUENCE [LARGE SCALE GENOMIC DNA]</scope>
    <source>
        <strain evidence="4">ATCC MYA-4620 / CBS 123657 / FGSC 9075 / NRRL 31084 / PH-1</strain>
        <strain evidence="2">PH-1</strain>
    </source>
</reference>
<organism evidence="2 4">
    <name type="scientific">Gibberella zeae (strain ATCC MYA-4620 / CBS 123657 / FGSC 9075 / NRRL 31084 / PH-1)</name>
    <name type="common">Wheat head blight fungus</name>
    <name type="synonym">Fusarium graminearum</name>
    <dbReference type="NCBI Taxonomy" id="229533"/>
    <lineage>
        <taxon>Eukaryota</taxon>
        <taxon>Fungi</taxon>
        <taxon>Dikarya</taxon>
        <taxon>Ascomycota</taxon>
        <taxon>Pezizomycotina</taxon>
        <taxon>Sordariomycetes</taxon>
        <taxon>Hypocreomycetidae</taxon>
        <taxon>Hypocreales</taxon>
        <taxon>Nectriaceae</taxon>
        <taxon>Fusarium</taxon>
    </lineage>
</organism>
<reference evidence="3" key="4">
    <citation type="submission" date="2017-01" db="UniProtKB">
        <authorList>
            <consortium name="EnsemblFungi"/>
        </authorList>
    </citation>
    <scope>IDENTIFICATION</scope>
    <source>
        <strain evidence="3">PH-1 / ATCC MYA-4620 / FGSC 9075 / NRRL 31084</strain>
    </source>
</reference>
<dbReference type="EnsemblFungi" id="CEF85882">
    <property type="protein sequence ID" value="CEF85882"/>
    <property type="gene ID" value="FGRRES_20301"/>
</dbReference>
<gene>
    <name evidence="2" type="ORF">FGRAMPH1_01T20711</name>
</gene>
<sequence length="82" mass="8507">MPSSVKSWFARHCAPPPPLNNISQCPCTTCFNGGSHSNNSAAFSVSSTTRPSGLSRVDSDNASLSSATTVAASSYIETPTKQ</sequence>
<dbReference type="InParanoid" id="A0A098DX07"/>
<accession>A0A0E0SHG9</accession>
<dbReference type="AlphaFoldDB" id="A0A098DX07"/>
<evidence type="ECO:0000313" key="2">
    <source>
        <dbReference type="EMBL" id="CEF85882.1"/>
    </source>
</evidence>
<keyword evidence="4" id="KW-1185">Reference proteome</keyword>